<dbReference type="InterPro" id="IPR039538">
    <property type="entry name" value="BetI_C"/>
</dbReference>
<organism evidence="8 9">
    <name type="scientific">Streptomyces xiangluensis</name>
    <dbReference type="NCBI Taxonomy" id="2665720"/>
    <lineage>
        <taxon>Bacteria</taxon>
        <taxon>Bacillati</taxon>
        <taxon>Actinomycetota</taxon>
        <taxon>Actinomycetes</taxon>
        <taxon>Kitasatosporales</taxon>
        <taxon>Streptomycetaceae</taxon>
        <taxon>Streptomyces</taxon>
    </lineage>
</organism>
<sequence>MASRHPEDVGVKAARTPRRAVAAADRTRQPTEVRRRLIVEAAVPLIAERGYQSVGVRDVAAAAGVSVGTVTYHFGSVQEILSEAMVLHIERYYAALHEAAEQASSGREALRLLIDALFTEDTERHWRMWFDYWSAGDRDQDPERAFARGQARRYEDWHSQIRALVERGVAEGEFVCPDPAGFTVRFAALSDGLALQWLRQAPELSTQDARRHLYRLVETELGTGLQSPPA</sequence>
<feature type="DNA-binding region" description="H-T-H motif" evidence="5">
    <location>
        <begin position="55"/>
        <end position="74"/>
    </location>
</feature>
<dbReference type="EMBL" id="JBHSFG010000063">
    <property type="protein sequence ID" value="MFC4469723.1"/>
    <property type="molecule type" value="Genomic_DNA"/>
</dbReference>
<dbReference type="SUPFAM" id="SSF46689">
    <property type="entry name" value="Homeodomain-like"/>
    <property type="match status" value="1"/>
</dbReference>
<gene>
    <name evidence="8" type="ORF">ACFPH6_35370</name>
</gene>
<evidence type="ECO:0000256" key="6">
    <source>
        <dbReference type="SAM" id="MobiDB-lite"/>
    </source>
</evidence>
<feature type="region of interest" description="Disordered" evidence="6">
    <location>
        <begin position="1"/>
        <end position="27"/>
    </location>
</feature>
<dbReference type="InterPro" id="IPR001647">
    <property type="entry name" value="HTH_TetR"/>
</dbReference>
<dbReference type="PANTHER" id="PTHR30055">
    <property type="entry name" value="HTH-TYPE TRANSCRIPTIONAL REGULATOR RUTR"/>
    <property type="match status" value="1"/>
</dbReference>
<keyword evidence="1" id="KW-0678">Repressor</keyword>
<name>A0ABV8YWW6_9ACTN</name>
<reference evidence="9" key="1">
    <citation type="journal article" date="2019" name="Int. J. Syst. Evol. Microbiol.">
        <title>The Global Catalogue of Microorganisms (GCM) 10K type strain sequencing project: providing services to taxonomists for standard genome sequencing and annotation.</title>
        <authorList>
            <consortium name="The Broad Institute Genomics Platform"/>
            <consortium name="The Broad Institute Genome Sequencing Center for Infectious Disease"/>
            <person name="Wu L."/>
            <person name="Ma J."/>
        </authorList>
    </citation>
    <scope>NUCLEOTIDE SEQUENCE [LARGE SCALE GENOMIC DNA]</scope>
    <source>
        <strain evidence="9">DT43</strain>
    </source>
</reference>
<evidence type="ECO:0000313" key="9">
    <source>
        <dbReference type="Proteomes" id="UP001596012"/>
    </source>
</evidence>
<evidence type="ECO:0000256" key="2">
    <source>
        <dbReference type="ARBA" id="ARBA00023015"/>
    </source>
</evidence>
<dbReference type="Pfam" id="PF13977">
    <property type="entry name" value="TetR_C_6"/>
    <property type="match status" value="1"/>
</dbReference>
<accession>A0ABV8YWW6</accession>
<keyword evidence="3 5" id="KW-0238">DNA-binding</keyword>
<dbReference type="Gene3D" id="1.10.357.10">
    <property type="entry name" value="Tetracycline Repressor, domain 2"/>
    <property type="match status" value="1"/>
</dbReference>
<keyword evidence="2" id="KW-0805">Transcription regulation</keyword>
<dbReference type="PROSITE" id="PS50977">
    <property type="entry name" value="HTH_TETR_2"/>
    <property type="match status" value="1"/>
</dbReference>
<proteinExistence type="predicted"/>
<comment type="caution">
    <text evidence="8">The sequence shown here is derived from an EMBL/GenBank/DDBJ whole genome shotgun (WGS) entry which is preliminary data.</text>
</comment>
<dbReference type="Proteomes" id="UP001596012">
    <property type="component" value="Unassembled WGS sequence"/>
</dbReference>
<dbReference type="Pfam" id="PF00440">
    <property type="entry name" value="TetR_N"/>
    <property type="match status" value="1"/>
</dbReference>
<evidence type="ECO:0000259" key="7">
    <source>
        <dbReference type="PROSITE" id="PS50977"/>
    </source>
</evidence>
<feature type="domain" description="HTH tetR-type" evidence="7">
    <location>
        <begin position="32"/>
        <end position="92"/>
    </location>
</feature>
<dbReference type="RefSeq" id="WP_386349195.1">
    <property type="nucleotide sequence ID" value="NZ_JBHSFG010000063.1"/>
</dbReference>
<evidence type="ECO:0000313" key="8">
    <source>
        <dbReference type="EMBL" id="MFC4469723.1"/>
    </source>
</evidence>
<dbReference type="InterPro" id="IPR050109">
    <property type="entry name" value="HTH-type_TetR-like_transc_reg"/>
</dbReference>
<dbReference type="InterPro" id="IPR009057">
    <property type="entry name" value="Homeodomain-like_sf"/>
</dbReference>
<evidence type="ECO:0000256" key="5">
    <source>
        <dbReference type="PROSITE-ProRule" id="PRU00335"/>
    </source>
</evidence>
<protein>
    <submittedName>
        <fullName evidence="8">TetR family transcriptional regulator C-terminal domain-containing protein</fullName>
    </submittedName>
</protein>
<dbReference type="PANTHER" id="PTHR30055:SF200">
    <property type="entry name" value="HTH-TYPE TRANSCRIPTIONAL REPRESSOR BDCR"/>
    <property type="match status" value="1"/>
</dbReference>
<evidence type="ECO:0000256" key="3">
    <source>
        <dbReference type="ARBA" id="ARBA00023125"/>
    </source>
</evidence>
<dbReference type="InterPro" id="IPR036271">
    <property type="entry name" value="Tet_transcr_reg_TetR-rel_C_sf"/>
</dbReference>
<keyword evidence="4" id="KW-0804">Transcription</keyword>
<feature type="compositionally biased region" description="Basic and acidic residues" evidence="6">
    <location>
        <begin position="1"/>
        <end position="10"/>
    </location>
</feature>
<dbReference type="PRINTS" id="PR00455">
    <property type="entry name" value="HTHTETR"/>
</dbReference>
<dbReference type="SUPFAM" id="SSF48498">
    <property type="entry name" value="Tetracyclin repressor-like, C-terminal domain"/>
    <property type="match status" value="1"/>
</dbReference>
<keyword evidence="9" id="KW-1185">Reference proteome</keyword>
<evidence type="ECO:0000256" key="4">
    <source>
        <dbReference type="ARBA" id="ARBA00023163"/>
    </source>
</evidence>
<evidence type="ECO:0000256" key="1">
    <source>
        <dbReference type="ARBA" id="ARBA00022491"/>
    </source>
</evidence>